<evidence type="ECO:0000256" key="4">
    <source>
        <dbReference type="ARBA" id="ARBA00009439"/>
    </source>
</evidence>
<name>A0A835WIH0_9CHLO</name>
<keyword evidence="15" id="KW-0234">DNA repair</keyword>
<evidence type="ECO:0000259" key="20">
    <source>
        <dbReference type="Pfam" id="PF13476"/>
    </source>
</evidence>
<evidence type="ECO:0000256" key="2">
    <source>
        <dbReference type="ARBA" id="ARBA00004123"/>
    </source>
</evidence>
<sequence>MCTVDKILIKGIRSFSPTNEYIIEFYKPLTIIVGSNGAGKTTIIEALRNATTGELPPNTRQGQGFVHDPKVAGESEVKAQIRLSFATAMGQKIIVTRSFQLTQKKTTMQFKSLDASMSCTNRQTGQRETLTYRCGDLDRMVPTLMGVSKAILENVIFVHQEESNWPLAEGKVLKEKFDDIFAATKYTKALEALRKLRTEKAQSLKELKLELETLKQLKDMAAHHTAERDAAKARVADCQEQIKRLEAQIKDLEDSRAALEAKLAEIETYGRDITAKASQLEVIKAQNAERADRFDREGKQDYEEPTEELVRFLENADRAAADKAARLRALEGEANSGRIAKEAAADAYQKHLVLHGKLAGEASTHTSNIAERDRAIRDTALALALALPPEAEAGEGSAVSAAGCEAFVGAVAGRIRELDSRVQALRADARSNESRLSSAVDAANAQVARAQEGLRLKRGQIDKNHNDIAAAGAQIASSQFTAASARSLKEDADAAEEAYRAKQALQSASDHHKSLEEARAALELTARRIGELRQERQRAAAAAESGAKLRVKRTDLESKQEQLERLLATRRRDLARALDLQPSDPLLAQPAAALGAAELGQLRPRSEAVLARLKAEEAARLKASQAAHSAAQTAKAAAASKRAELQRCRTDFEGLRQRLRDGIAAALASGGGGAAASEVAEDDFNNRVAAAQQSEDKGRNKLVEKQAMSRVMVRFRESVATHGLCPVCTRTFGPGEQDTCLNNIDENLKMLPQQIEQHTAKLQRLQSELGALRALQPEWVRYSDLRTQLPGLEAAEAAARAEAEELTEKAEAAQIDYAEAQERVREAGRLQPDLMWALDRLVAEVEGLRREVAALDTTLGGNAAAGGAPLRSVSEIDRDLEDVEAERQRAELARDDAQKRVTRLADEVLTAQRSAMTAQQRAMEAASAVGRMAELERKITELEAANTALEGELAAAATGLAPLEAERDKLVREREAARQQAAAEVQRAEEQLRDAQLHQAKLAAKVATVADYEARGRAQELARAGEALERLRSRLEECGRQLEAKEREAMDIHQALNQDEADRRDIQDWIEHRRNLETEAELARQLQEMEAEVARVGDQFELQRRSAALAGQRDGLRSQVDVLSGHIGAANAAAAKAQAELNNPKFRDIRPRFQLQQVTVKTTELAMADLDKYYKALEKALLVFHTSKMADINKIIKEMWQKTYRGQDIDYIQIKADTEGAGARSYNYRVVMYSGAAELEMRGRCSAGQKVLACLIIRLALAETFCLNCGILALDEPTTNLDADNSASLAEALAALMKSRSGQENFQLIVITHDEHFAQAIGTREHVDTLWRVTKDPHTQHTMVTPESLRD</sequence>
<evidence type="ECO:0000256" key="14">
    <source>
        <dbReference type="ARBA" id="ARBA00023054"/>
    </source>
</evidence>
<dbReference type="EMBL" id="JAEHOD010000018">
    <property type="protein sequence ID" value="KAG2448137.1"/>
    <property type="molecule type" value="Genomic_DNA"/>
</dbReference>
<keyword evidence="12" id="KW-0067">ATP-binding</keyword>
<dbReference type="InterPro" id="IPR027417">
    <property type="entry name" value="P-loop_NTPase"/>
</dbReference>
<comment type="cofactor">
    <cofactor evidence="1">
        <name>Zn(2+)</name>
        <dbReference type="ChEBI" id="CHEBI:29105"/>
    </cofactor>
</comment>
<gene>
    <name evidence="21" type="ORF">HYH02_006722</name>
</gene>
<evidence type="ECO:0000256" key="5">
    <source>
        <dbReference type="ARBA" id="ARBA00017893"/>
    </source>
</evidence>
<dbReference type="GO" id="GO:0051880">
    <property type="term" value="F:G-quadruplex DNA binding"/>
    <property type="evidence" value="ECO:0007669"/>
    <property type="project" value="TreeGrafter"/>
</dbReference>
<feature type="domain" description="Rad50/SbcC-type AAA" evidence="20">
    <location>
        <begin position="6"/>
        <end position="250"/>
    </location>
</feature>
<evidence type="ECO:0000256" key="6">
    <source>
        <dbReference type="ARBA" id="ARBA00022454"/>
    </source>
</evidence>
<dbReference type="GO" id="GO:0006302">
    <property type="term" value="P:double-strand break repair"/>
    <property type="evidence" value="ECO:0007669"/>
    <property type="project" value="InterPro"/>
</dbReference>
<dbReference type="Pfam" id="PF13476">
    <property type="entry name" value="AAA_23"/>
    <property type="match status" value="1"/>
</dbReference>
<feature type="coiled-coil region" evidence="19">
    <location>
        <begin position="748"/>
        <end position="1099"/>
    </location>
</feature>
<evidence type="ECO:0000256" key="13">
    <source>
        <dbReference type="ARBA" id="ARBA00022842"/>
    </source>
</evidence>
<comment type="subcellular location">
    <subcellularLocation>
        <location evidence="3">Chromosome</location>
    </subcellularLocation>
    <subcellularLocation>
        <location evidence="2">Nucleus</location>
    </subcellularLocation>
</comment>
<dbReference type="OrthoDB" id="18797at2759"/>
<comment type="catalytic activity">
    <reaction evidence="18">
        <text>ATP + H2O = ADP + phosphate + H(+)</text>
        <dbReference type="Rhea" id="RHEA:13065"/>
        <dbReference type="ChEBI" id="CHEBI:15377"/>
        <dbReference type="ChEBI" id="CHEBI:15378"/>
        <dbReference type="ChEBI" id="CHEBI:30616"/>
        <dbReference type="ChEBI" id="CHEBI:43474"/>
        <dbReference type="ChEBI" id="CHEBI:456216"/>
    </reaction>
</comment>
<protein>
    <recommendedName>
        <fullName evidence="5">DNA repair protein RAD50</fullName>
    </recommendedName>
</protein>
<evidence type="ECO:0000256" key="7">
    <source>
        <dbReference type="ARBA" id="ARBA00022723"/>
    </source>
</evidence>
<reference evidence="21" key="1">
    <citation type="journal article" date="2020" name="bioRxiv">
        <title>Comparative genomics of Chlamydomonas.</title>
        <authorList>
            <person name="Craig R.J."/>
            <person name="Hasan A.R."/>
            <person name="Ness R.W."/>
            <person name="Keightley P.D."/>
        </authorList>
    </citation>
    <scope>NUCLEOTIDE SEQUENCE</scope>
    <source>
        <strain evidence="21">CCAP 11/173</strain>
    </source>
</reference>
<dbReference type="PANTHER" id="PTHR18867">
    <property type="entry name" value="RAD50"/>
    <property type="match status" value="1"/>
</dbReference>
<dbReference type="GO" id="GO:0070192">
    <property type="term" value="P:chromosome organization involved in meiotic cell cycle"/>
    <property type="evidence" value="ECO:0007669"/>
    <property type="project" value="TreeGrafter"/>
</dbReference>
<evidence type="ECO:0000256" key="15">
    <source>
        <dbReference type="ARBA" id="ARBA00023204"/>
    </source>
</evidence>
<dbReference type="Gene3D" id="3.40.50.300">
    <property type="entry name" value="P-loop containing nucleotide triphosphate hydrolases"/>
    <property type="match status" value="2"/>
</dbReference>
<accession>A0A835WIH0</accession>
<keyword evidence="17" id="KW-0469">Meiosis</keyword>
<evidence type="ECO:0000256" key="11">
    <source>
        <dbReference type="ARBA" id="ARBA00022833"/>
    </source>
</evidence>
<evidence type="ECO:0000313" key="21">
    <source>
        <dbReference type="EMBL" id="KAG2448137.1"/>
    </source>
</evidence>
<dbReference type="InterPro" id="IPR038729">
    <property type="entry name" value="Rad50/SbcC_AAA"/>
</dbReference>
<keyword evidence="10" id="KW-0378">Hydrolase</keyword>
<feature type="coiled-coil region" evidence="19">
    <location>
        <begin position="190"/>
        <end position="269"/>
    </location>
</feature>
<dbReference type="GO" id="GO:0000722">
    <property type="term" value="P:telomere maintenance via recombination"/>
    <property type="evidence" value="ECO:0007669"/>
    <property type="project" value="TreeGrafter"/>
</dbReference>
<dbReference type="GO" id="GO:0007004">
    <property type="term" value="P:telomere maintenance via telomerase"/>
    <property type="evidence" value="ECO:0007669"/>
    <property type="project" value="TreeGrafter"/>
</dbReference>
<evidence type="ECO:0000256" key="10">
    <source>
        <dbReference type="ARBA" id="ARBA00022801"/>
    </source>
</evidence>
<keyword evidence="16" id="KW-0539">Nucleus</keyword>
<dbReference type="GO" id="GO:0046872">
    <property type="term" value="F:metal ion binding"/>
    <property type="evidence" value="ECO:0007669"/>
    <property type="project" value="UniProtKB-KW"/>
</dbReference>
<dbReference type="GO" id="GO:0000794">
    <property type="term" value="C:condensed nuclear chromosome"/>
    <property type="evidence" value="ECO:0007669"/>
    <property type="project" value="TreeGrafter"/>
</dbReference>
<dbReference type="GO" id="GO:0005524">
    <property type="term" value="F:ATP binding"/>
    <property type="evidence" value="ECO:0007669"/>
    <property type="project" value="UniProtKB-KW"/>
</dbReference>
<keyword evidence="11" id="KW-0862">Zinc</keyword>
<dbReference type="GO" id="GO:0043047">
    <property type="term" value="F:single-stranded telomeric DNA binding"/>
    <property type="evidence" value="ECO:0007669"/>
    <property type="project" value="TreeGrafter"/>
</dbReference>
<evidence type="ECO:0000256" key="18">
    <source>
        <dbReference type="ARBA" id="ARBA00049360"/>
    </source>
</evidence>
<organism evidence="21 22">
    <name type="scientific">Chlamydomonas schloesseri</name>
    <dbReference type="NCBI Taxonomy" id="2026947"/>
    <lineage>
        <taxon>Eukaryota</taxon>
        <taxon>Viridiplantae</taxon>
        <taxon>Chlorophyta</taxon>
        <taxon>core chlorophytes</taxon>
        <taxon>Chlorophyceae</taxon>
        <taxon>CS clade</taxon>
        <taxon>Chlamydomonadales</taxon>
        <taxon>Chlamydomonadaceae</taxon>
        <taxon>Chlamydomonas</taxon>
    </lineage>
</organism>
<keyword evidence="7" id="KW-0479">Metal-binding</keyword>
<evidence type="ECO:0000256" key="19">
    <source>
        <dbReference type="SAM" id="Coils"/>
    </source>
</evidence>
<evidence type="ECO:0000256" key="3">
    <source>
        <dbReference type="ARBA" id="ARBA00004286"/>
    </source>
</evidence>
<evidence type="ECO:0000256" key="1">
    <source>
        <dbReference type="ARBA" id="ARBA00001947"/>
    </source>
</evidence>
<dbReference type="PANTHER" id="PTHR18867:SF12">
    <property type="entry name" value="DNA REPAIR PROTEIN RAD50"/>
    <property type="match status" value="1"/>
</dbReference>
<evidence type="ECO:0000313" key="22">
    <source>
        <dbReference type="Proteomes" id="UP000613740"/>
    </source>
</evidence>
<evidence type="ECO:0000256" key="9">
    <source>
        <dbReference type="ARBA" id="ARBA00022763"/>
    </source>
</evidence>
<feature type="coiled-coil region" evidence="19">
    <location>
        <begin position="485"/>
        <end position="569"/>
    </location>
</feature>
<dbReference type="SUPFAM" id="SSF75712">
    <property type="entry name" value="Rad50 coiled-coil Zn hook"/>
    <property type="match status" value="1"/>
</dbReference>
<keyword evidence="9" id="KW-0227">DNA damage</keyword>
<dbReference type="GO" id="GO:0003691">
    <property type="term" value="F:double-stranded telomeric DNA binding"/>
    <property type="evidence" value="ECO:0007669"/>
    <property type="project" value="TreeGrafter"/>
</dbReference>
<proteinExistence type="inferred from homology"/>
<keyword evidence="13" id="KW-0460">Magnesium</keyword>
<dbReference type="SUPFAM" id="SSF52540">
    <property type="entry name" value="P-loop containing nucleoside triphosphate hydrolases"/>
    <property type="match status" value="1"/>
</dbReference>
<evidence type="ECO:0000256" key="12">
    <source>
        <dbReference type="ARBA" id="ARBA00022840"/>
    </source>
</evidence>
<evidence type="ECO:0000256" key="16">
    <source>
        <dbReference type="ARBA" id="ARBA00023242"/>
    </source>
</evidence>
<comment type="caution">
    <text evidence="21">The sequence shown here is derived from an EMBL/GenBank/DDBJ whole genome shotgun (WGS) entry which is preliminary data.</text>
</comment>
<evidence type="ECO:0000256" key="8">
    <source>
        <dbReference type="ARBA" id="ARBA00022741"/>
    </source>
</evidence>
<dbReference type="FunFam" id="3.40.50.300:FF:000593">
    <property type="entry name" value="DNA repair protein RAD50"/>
    <property type="match status" value="1"/>
</dbReference>
<comment type="similarity">
    <text evidence="4">Belongs to the SMC family. RAD50 subfamily.</text>
</comment>
<dbReference type="GO" id="GO:0030870">
    <property type="term" value="C:Mre11 complex"/>
    <property type="evidence" value="ECO:0007669"/>
    <property type="project" value="TreeGrafter"/>
</dbReference>
<keyword evidence="22" id="KW-1185">Reference proteome</keyword>
<evidence type="ECO:0000256" key="17">
    <source>
        <dbReference type="ARBA" id="ARBA00023254"/>
    </source>
</evidence>
<dbReference type="GO" id="GO:0016887">
    <property type="term" value="F:ATP hydrolysis activity"/>
    <property type="evidence" value="ECO:0007669"/>
    <property type="project" value="InterPro"/>
</dbReference>
<keyword evidence="14 19" id="KW-0175">Coiled coil</keyword>
<keyword evidence="8" id="KW-0547">Nucleotide-binding</keyword>
<keyword evidence="6" id="KW-0158">Chromosome</keyword>
<dbReference type="Proteomes" id="UP000613740">
    <property type="component" value="Unassembled WGS sequence"/>
</dbReference>